<comment type="caution">
    <text evidence="1">The sequence shown here is derived from an EMBL/GenBank/DDBJ whole genome shotgun (WGS) entry which is preliminary data.</text>
</comment>
<name>A0A9D2LWZ9_9FIRM</name>
<dbReference type="Pfam" id="PF09481">
    <property type="entry name" value="CRISPR_Cse1"/>
    <property type="match status" value="1"/>
</dbReference>
<dbReference type="NCBIfam" id="TIGR02547">
    <property type="entry name" value="casA_cse1"/>
    <property type="match status" value="1"/>
</dbReference>
<accession>A0A9D2LWZ9</accession>
<proteinExistence type="predicted"/>
<feature type="non-terminal residue" evidence="1">
    <location>
        <position position="229"/>
    </location>
</feature>
<evidence type="ECO:0000313" key="1">
    <source>
        <dbReference type="EMBL" id="HJB37290.1"/>
    </source>
</evidence>
<evidence type="ECO:0000313" key="2">
    <source>
        <dbReference type="Proteomes" id="UP000824214"/>
    </source>
</evidence>
<protein>
    <submittedName>
        <fullName evidence="1">Type I-E CRISPR-associated protein Cse1/CasA</fullName>
    </submittedName>
</protein>
<dbReference type="AlphaFoldDB" id="A0A9D2LWZ9"/>
<dbReference type="InterPro" id="IPR013381">
    <property type="entry name" value="CRISPR-assoc_prot_Cse1"/>
</dbReference>
<reference evidence="1" key="1">
    <citation type="journal article" date="2021" name="PeerJ">
        <title>Extensive microbial diversity within the chicken gut microbiome revealed by metagenomics and culture.</title>
        <authorList>
            <person name="Gilroy R."/>
            <person name="Ravi A."/>
            <person name="Getino M."/>
            <person name="Pursley I."/>
            <person name="Horton D.L."/>
            <person name="Alikhan N.F."/>
            <person name="Baker D."/>
            <person name="Gharbi K."/>
            <person name="Hall N."/>
            <person name="Watson M."/>
            <person name="Adriaenssens E.M."/>
            <person name="Foster-Nyarko E."/>
            <person name="Jarju S."/>
            <person name="Secka A."/>
            <person name="Antonio M."/>
            <person name="Oren A."/>
            <person name="Chaudhuri R.R."/>
            <person name="La Ragione R."/>
            <person name="Hildebrand F."/>
            <person name="Pallen M.J."/>
        </authorList>
    </citation>
    <scope>NUCLEOTIDE SEQUENCE</scope>
    <source>
        <strain evidence="1">ChiBcolR8-3208</strain>
    </source>
</reference>
<dbReference type="EMBL" id="DWXZ01000087">
    <property type="protein sequence ID" value="HJB37290.1"/>
    <property type="molecule type" value="Genomic_DNA"/>
</dbReference>
<reference evidence="1" key="2">
    <citation type="submission" date="2021-04" db="EMBL/GenBank/DDBJ databases">
        <authorList>
            <person name="Gilroy R."/>
        </authorList>
    </citation>
    <scope>NUCLEOTIDE SEQUENCE</scope>
    <source>
        <strain evidence="1">ChiBcolR8-3208</strain>
    </source>
</reference>
<gene>
    <name evidence="1" type="primary">casA</name>
    <name evidence="1" type="ORF">H9942_04385</name>
</gene>
<dbReference type="Proteomes" id="UP000824214">
    <property type="component" value="Unassembled WGS sequence"/>
</dbReference>
<organism evidence="1 2">
    <name type="scientific">Candidatus Acutalibacter ornithocaccae</name>
    <dbReference type="NCBI Taxonomy" id="2838416"/>
    <lineage>
        <taxon>Bacteria</taxon>
        <taxon>Bacillati</taxon>
        <taxon>Bacillota</taxon>
        <taxon>Clostridia</taxon>
        <taxon>Eubacteriales</taxon>
        <taxon>Acutalibacteraceae</taxon>
        <taxon>Acutalibacter</taxon>
    </lineage>
</organism>
<sequence length="229" mass="26289">MKKIEFNLLEEPWIRVRTPDCALQEVSLTDALLHAHEYAGLAGELPTQDVAVLRLLLAVLQTIFYRVDLEGSPSPLTDEEDALDRWGQLWEEKRLPEKPILDYLTAWRERFWLFHPERPFYQVATLKNGIEFGAQKLNGEISQSENKVRLFSSYAGLEKEHLSYPQAARWLLYINGYDEQGGRPKPGNLPRKGVGWLGQIGYIAICGASLFEVLLRNLVFLKDGEELYN</sequence>